<keyword evidence="3" id="KW-1185">Reference proteome</keyword>
<accession>A0ABV8LI33</accession>
<dbReference type="RefSeq" id="WP_253755603.1">
    <property type="nucleotide sequence ID" value="NZ_JAMZDZ010000001.1"/>
</dbReference>
<organism evidence="2 3">
    <name type="scientific">Hamadaea flava</name>
    <dbReference type="NCBI Taxonomy" id="1742688"/>
    <lineage>
        <taxon>Bacteria</taxon>
        <taxon>Bacillati</taxon>
        <taxon>Actinomycetota</taxon>
        <taxon>Actinomycetes</taxon>
        <taxon>Micromonosporales</taxon>
        <taxon>Micromonosporaceae</taxon>
        <taxon>Hamadaea</taxon>
    </lineage>
</organism>
<comment type="caution">
    <text evidence="2">The sequence shown here is derived from an EMBL/GenBank/DDBJ whole genome shotgun (WGS) entry which is preliminary data.</text>
</comment>
<keyword evidence="1" id="KW-0732">Signal</keyword>
<feature type="chain" id="PRO_5047263991" evidence="1">
    <location>
        <begin position="26"/>
        <end position="408"/>
    </location>
</feature>
<evidence type="ECO:0000313" key="2">
    <source>
        <dbReference type="EMBL" id="MFC4129972.1"/>
    </source>
</evidence>
<dbReference type="InterPro" id="IPR006311">
    <property type="entry name" value="TAT_signal"/>
</dbReference>
<protein>
    <submittedName>
        <fullName evidence="2">Uncharacterized protein</fullName>
    </submittedName>
</protein>
<name>A0ABV8LI33_9ACTN</name>
<feature type="signal peptide" evidence="1">
    <location>
        <begin position="1"/>
        <end position="25"/>
    </location>
</feature>
<evidence type="ECO:0000256" key="1">
    <source>
        <dbReference type="SAM" id="SignalP"/>
    </source>
</evidence>
<dbReference type="PROSITE" id="PS51318">
    <property type="entry name" value="TAT"/>
    <property type="match status" value="1"/>
</dbReference>
<sequence length="408" mass="44633">MKRRNFISVAALAAAALASTGVASAAQAAPKKKLTASTVLNLPQGAETGISRAQIFDSLVPDPSVYAGKNVAYIWGSGSPTPPAGTVSSRYLPLVRDFGWTVRPLTWWQANHPDWVLYLADGVTPAYLGTGKSVPLDMDNPLVREWYWDNQIQPAIDQGYTLIALDNVVPWNWLHAKGRYDATGAWVDMYTGDLDDPAYTTTVLNWLEYLVNRLHSVGVAAAGNVSPLGVNPYERTASAAAVNLVDLWLHEGGFTRSRDANIADDEWSQTFQLYRSVVKTKPVVDISMTTTPHLADADQKQVDWIIANYFLVRERDTLLTLAGRNEYGMFLDRSELYLNIGKAMCDPQLTASGAWTRNYQQGLVLVNPSSTLTATVTLPTGNWVDTHGNPYTGTITLPTISGAVLTRV</sequence>
<proteinExistence type="predicted"/>
<evidence type="ECO:0000313" key="3">
    <source>
        <dbReference type="Proteomes" id="UP001595816"/>
    </source>
</evidence>
<gene>
    <name evidence="2" type="ORF">ACFOZ4_05075</name>
</gene>
<dbReference type="EMBL" id="JBHSAY010000004">
    <property type="protein sequence ID" value="MFC4129972.1"/>
    <property type="molecule type" value="Genomic_DNA"/>
</dbReference>
<dbReference type="Proteomes" id="UP001595816">
    <property type="component" value="Unassembled WGS sequence"/>
</dbReference>
<reference evidence="3" key="1">
    <citation type="journal article" date="2019" name="Int. J. Syst. Evol. Microbiol.">
        <title>The Global Catalogue of Microorganisms (GCM) 10K type strain sequencing project: providing services to taxonomists for standard genome sequencing and annotation.</title>
        <authorList>
            <consortium name="The Broad Institute Genomics Platform"/>
            <consortium name="The Broad Institute Genome Sequencing Center for Infectious Disease"/>
            <person name="Wu L."/>
            <person name="Ma J."/>
        </authorList>
    </citation>
    <scope>NUCLEOTIDE SEQUENCE [LARGE SCALE GENOMIC DNA]</scope>
    <source>
        <strain evidence="3">CGMCC 4.7289</strain>
    </source>
</reference>